<accession>A0A1R4FPG8</accession>
<dbReference type="InterPro" id="IPR003808">
    <property type="entry name" value="Fe-S_metab-assoc_dom"/>
</dbReference>
<proteinExistence type="inferred from homology"/>
<evidence type="ECO:0000313" key="4">
    <source>
        <dbReference type="Proteomes" id="UP000195787"/>
    </source>
</evidence>
<dbReference type="PANTHER" id="PTHR43597:SF5">
    <property type="entry name" value="SUFE-LIKE PROTEIN 2, CHLOROPLASTIC"/>
    <property type="match status" value="1"/>
</dbReference>
<organism evidence="3 4">
    <name type="scientific">Agrococcus casei LMG 22410</name>
    <dbReference type="NCBI Taxonomy" id="1255656"/>
    <lineage>
        <taxon>Bacteria</taxon>
        <taxon>Bacillati</taxon>
        <taxon>Actinomycetota</taxon>
        <taxon>Actinomycetes</taxon>
        <taxon>Micrococcales</taxon>
        <taxon>Microbacteriaceae</taxon>
        <taxon>Agrococcus</taxon>
    </lineage>
</organism>
<feature type="domain" description="Fe-S metabolism associated" evidence="2">
    <location>
        <begin position="12"/>
        <end position="135"/>
    </location>
</feature>
<dbReference type="PANTHER" id="PTHR43597">
    <property type="entry name" value="SULFUR ACCEPTOR PROTEIN CSDE"/>
    <property type="match status" value="1"/>
</dbReference>
<name>A0A1R4FPG8_9MICO</name>
<dbReference type="OrthoDB" id="9806335at2"/>
<protein>
    <submittedName>
        <fullName evidence="3">Sulfur acceptor protein SufE for iron-sulfur cluster assembly</fullName>
    </submittedName>
</protein>
<dbReference type="Proteomes" id="UP000195787">
    <property type="component" value="Unassembled WGS sequence"/>
</dbReference>
<keyword evidence="4" id="KW-1185">Reference proteome</keyword>
<evidence type="ECO:0000313" key="3">
    <source>
        <dbReference type="EMBL" id="SJM57779.1"/>
    </source>
</evidence>
<reference evidence="3 4" key="1">
    <citation type="submission" date="2017-02" db="EMBL/GenBank/DDBJ databases">
        <authorList>
            <person name="Peterson S.W."/>
        </authorList>
    </citation>
    <scope>NUCLEOTIDE SEQUENCE [LARGE SCALE GENOMIC DNA]</scope>
    <source>
        <strain evidence="3 4">LMG 22410</strain>
    </source>
</reference>
<dbReference type="Gene3D" id="3.90.1010.10">
    <property type="match status" value="1"/>
</dbReference>
<sequence length="140" mass="15238">MSMPKELAAIVDDFTAIPESERLNLLLEFSENLPELPTRLAEHPELLEPVVECQSPISIIVEVEDGAASIFASAPPEAPTTRGFASILIHGLSGEPAQTVLEVPIDFPQSLGLSRIVSPLRLRGMTGMLGRIQRQTREQV</sequence>
<evidence type="ECO:0000256" key="1">
    <source>
        <dbReference type="ARBA" id="ARBA00010282"/>
    </source>
</evidence>
<evidence type="ECO:0000259" key="2">
    <source>
        <dbReference type="Pfam" id="PF02657"/>
    </source>
</evidence>
<comment type="similarity">
    <text evidence="1">Belongs to the SufE family.</text>
</comment>
<dbReference type="RefSeq" id="WP_086991583.1">
    <property type="nucleotide sequence ID" value="NZ_FUHU01000026.1"/>
</dbReference>
<dbReference type="GeneID" id="303172707"/>
<gene>
    <name evidence="3" type="ORF">CZ674_05710</name>
</gene>
<dbReference type="Pfam" id="PF02657">
    <property type="entry name" value="SufE"/>
    <property type="match status" value="1"/>
</dbReference>
<dbReference type="SUPFAM" id="SSF82649">
    <property type="entry name" value="SufE/NifU"/>
    <property type="match status" value="1"/>
</dbReference>
<dbReference type="AlphaFoldDB" id="A0A1R4FPG8"/>
<dbReference type="EMBL" id="FUHU01000026">
    <property type="protein sequence ID" value="SJM57779.1"/>
    <property type="molecule type" value="Genomic_DNA"/>
</dbReference>